<feature type="transmembrane region" description="Helical" evidence="14">
    <location>
        <begin position="368"/>
        <end position="388"/>
    </location>
</feature>
<accession>Q67M03</accession>
<dbReference type="InterPro" id="IPR004703">
    <property type="entry name" value="PTS_sugar-sp_permease"/>
</dbReference>
<dbReference type="AlphaFoldDB" id="Q67M03"/>
<organism evidence="15 16">
    <name type="scientific">Symbiobacterium thermophilum (strain DSM 24528 / JCM 14929 / IAM 14863 / T)</name>
    <dbReference type="NCBI Taxonomy" id="292459"/>
    <lineage>
        <taxon>Bacteria</taxon>
        <taxon>Bacillati</taxon>
        <taxon>Bacillota</taxon>
        <taxon>Clostridia</taxon>
        <taxon>Eubacteriales</taxon>
        <taxon>Symbiobacteriaceae</taxon>
        <taxon>Symbiobacterium</taxon>
    </lineage>
</organism>
<proteinExistence type="inferred from homology"/>
<evidence type="ECO:0000313" key="15">
    <source>
        <dbReference type="EMBL" id="BAD41293.1"/>
    </source>
</evidence>
<evidence type="ECO:0000256" key="4">
    <source>
        <dbReference type="ARBA" id="ARBA00022475"/>
    </source>
</evidence>
<evidence type="ECO:0000256" key="13">
    <source>
        <dbReference type="ARBA" id="ARBA00042859"/>
    </source>
</evidence>
<evidence type="ECO:0000256" key="9">
    <source>
        <dbReference type="ARBA" id="ARBA00023136"/>
    </source>
</evidence>
<dbReference type="HOGENOM" id="CLU_031784_0_1_9"/>
<gene>
    <name evidence="15" type="ordered locus">STH2308</name>
</gene>
<feature type="transmembrane region" description="Helical" evidence="14">
    <location>
        <begin position="425"/>
        <end position="444"/>
    </location>
</feature>
<keyword evidence="6" id="KW-0598">Phosphotransferase system</keyword>
<dbReference type="PANTHER" id="PTHR33843">
    <property type="entry name" value="ASCORBATE-SPECIFIC PTS SYSTEM EIIC COMPONENT"/>
    <property type="match status" value="1"/>
</dbReference>
<dbReference type="GO" id="GO:0009401">
    <property type="term" value="P:phosphoenolpyruvate-dependent sugar phosphotransferase system"/>
    <property type="evidence" value="ECO:0007669"/>
    <property type="project" value="UniProtKB-KW"/>
</dbReference>
<comment type="similarity">
    <text evidence="11">Belongs to the UlaA family.</text>
</comment>
<dbReference type="NCBIfam" id="NF006922">
    <property type="entry name" value="PRK09410.1-5"/>
    <property type="match status" value="1"/>
</dbReference>
<dbReference type="EMBL" id="AP006840">
    <property type="protein sequence ID" value="BAD41293.1"/>
    <property type="molecule type" value="Genomic_DNA"/>
</dbReference>
<feature type="transmembrane region" description="Helical" evidence="14">
    <location>
        <begin position="256"/>
        <end position="281"/>
    </location>
</feature>
<dbReference type="Pfam" id="PF03611">
    <property type="entry name" value="EIIC-GAT"/>
    <property type="match status" value="1"/>
</dbReference>
<dbReference type="NCBIfam" id="NF009553">
    <property type="entry name" value="PRK12997.1-5"/>
    <property type="match status" value="1"/>
</dbReference>
<feature type="transmembrane region" description="Helical" evidence="14">
    <location>
        <begin position="119"/>
        <end position="139"/>
    </location>
</feature>
<dbReference type="Proteomes" id="UP000000417">
    <property type="component" value="Chromosome"/>
</dbReference>
<evidence type="ECO:0000256" key="14">
    <source>
        <dbReference type="SAM" id="Phobius"/>
    </source>
</evidence>
<dbReference type="NCBIfam" id="NF006920">
    <property type="entry name" value="PRK09410.1-2"/>
    <property type="match status" value="1"/>
</dbReference>
<dbReference type="KEGG" id="sth:STH2308"/>
<feature type="transmembrane region" description="Helical" evidence="14">
    <location>
        <begin position="93"/>
        <end position="112"/>
    </location>
</feature>
<feature type="transmembrane region" description="Helical" evidence="14">
    <location>
        <begin position="145"/>
        <end position="167"/>
    </location>
</feature>
<evidence type="ECO:0000256" key="12">
    <source>
        <dbReference type="ARBA" id="ARBA00039702"/>
    </source>
</evidence>
<name>Q67M03_SYMTH</name>
<evidence type="ECO:0000256" key="7">
    <source>
        <dbReference type="ARBA" id="ARBA00022692"/>
    </source>
</evidence>
<evidence type="ECO:0000256" key="3">
    <source>
        <dbReference type="ARBA" id="ARBA00022448"/>
    </source>
</evidence>
<feature type="transmembrane region" description="Helical" evidence="14">
    <location>
        <begin position="223"/>
        <end position="244"/>
    </location>
</feature>
<keyword evidence="7 14" id="KW-0812">Transmembrane</keyword>
<dbReference type="InterPro" id="IPR051562">
    <property type="entry name" value="Ascorbate-PTS_EIIC"/>
</dbReference>
<dbReference type="RefSeq" id="WP_011196431.1">
    <property type="nucleotide sequence ID" value="NC_006177.1"/>
</dbReference>
<keyword evidence="5" id="KW-0762">Sugar transport</keyword>
<keyword evidence="3" id="KW-0813">Transport</keyword>
<dbReference type="GO" id="GO:0005886">
    <property type="term" value="C:plasma membrane"/>
    <property type="evidence" value="ECO:0007669"/>
    <property type="project" value="UniProtKB-SubCell"/>
</dbReference>
<reference evidence="15 16" key="1">
    <citation type="journal article" date="2004" name="Nucleic Acids Res.">
        <title>Genome sequence of Symbiobacterium thermophilum, an uncultivable bacterium that depends on microbial commensalism.</title>
        <authorList>
            <person name="Ueda K."/>
            <person name="Yamashita A."/>
            <person name="Ishikawa J."/>
            <person name="Shimada M."/>
            <person name="Watsuji T."/>
            <person name="Morimura K."/>
            <person name="Ikeda H."/>
            <person name="Hattori M."/>
            <person name="Beppu T."/>
        </authorList>
    </citation>
    <scope>NUCLEOTIDE SEQUENCE [LARGE SCALE GENOMIC DNA]</scope>
    <source>
        <strain evidence="16">T / IAM 14863</strain>
    </source>
</reference>
<keyword evidence="4" id="KW-1003">Cell membrane</keyword>
<comment type="function">
    <text evidence="10">The phosphoenolpyruvate-dependent sugar phosphotransferase system (sugar PTS), a major carbohydrate active transport system, catalyzes the phosphorylation of incoming sugar substrates concomitantly with their translocation across the cell membrane. The enzyme II UlaABC PTS system is involved in ascorbate transport.</text>
</comment>
<dbReference type="PANTHER" id="PTHR33843:SF4">
    <property type="entry name" value="ASCORBATE-SPECIFIC PTS SYSTEM EIIC COMPONENT"/>
    <property type="match status" value="1"/>
</dbReference>
<evidence type="ECO:0000256" key="10">
    <source>
        <dbReference type="ARBA" id="ARBA00037387"/>
    </source>
</evidence>
<keyword evidence="16" id="KW-1185">Reference proteome</keyword>
<evidence type="ECO:0000256" key="2">
    <source>
        <dbReference type="ARBA" id="ARBA00011738"/>
    </source>
</evidence>
<dbReference type="eggNOG" id="COG3037">
    <property type="taxonomic scope" value="Bacteria"/>
</dbReference>
<evidence type="ECO:0000256" key="8">
    <source>
        <dbReference type="ARBA" id="ARBA00022989"/>
    </source>
</evidence>
<evidence type="ECO:0000256" key="1">
    <source>
        <dbReference type="ARBA" id="ARBA00004651"/>
    </source>
</evidence>
<feature type="transmembrane region" description="Helical" evidence="14">
    <location>
        <begin position="12"/>
        <end position="29"/>
    </location>
</feature>
<feature type="transmembrane region" description="Helical" evidence="14">
    <location>
        <begin position="316"/>
        <end position="347"/>
    </location>
</feature>
<evidence type="ECO:0000256" key="6">
    <source>
        <dbReference type="ARBA" id="ARBA00022683"/>
    </source>
</evidence>
<dbReference type="STRING" id="292459.STH2308"/>
<feature type="transmembrane region" description="Helical" evidence="14">
    <location>
        <begin position="41"/>
        <end position="62"/>
    </location>
</feature>
<comment type="subcellular location">
    <subcellularLocation>
        <location evidence="1">Cell membrane</location>
        <topology evidence="1">Multi-pass membrane protein</topology>
    </subcellularLocation>
</comment>
<keyword evidence="8 14" id="KW-1133">Transmembrane helix</keyword>
<dbReference type="OrthoDB" id="9796178at2"/>
<protein>
    <recommendedName>
        <fullName evidence="12">Ascorbate-specific PTS system EIIC component</fullName>
    </recommendedName>
    <alternativeName>
        <fullName evidence="13">Ascorbate-specific permease IIC component UlaA</fullName>
    </alternativeName>
</protein>
<comment type="subunit">
    <text evidence="2">Homodimer.</text>
</comment>
<sequence length="456" mass="47058">MEFLMGFVSDVLSVPAVLVGLVALLGLLFQKKPASDVISGTLKSILGFVILSGGATMLQGALDYMGPLLEIGFGIRGVVPNNEAIVAIAQQTLGTQTALIMVFGLIANLVFARVTPFKYIFLTGHHTFFMAALLSAVLGTAGLDGWLLVLTGSLILGGLMVLMPALASPYMDQVTGGAGVALGHFGTVGYWLSGTIGKLVGNREDSLEKYQFPKGLQFFRESVIATSLVMFIMFLIASLAAGNAETLRLSGGQNMLVFSLMQAVTFAGGVAVVLYGVRMIINEIVPAFKGFADIVVPDSKPALDCPITFPYAPTSVLVGFIVSFLGGLVSMFIMGLVGLPVIVPGLVPHFFVGGTAGVFGNATGGRRGAIAGAFVNGILISFGAAFLLPTLGALGFANTTFGDADFQLVGILVGGIGNLFKGSPYVIAAVLLAILAAILIVGTVTHKGSRAGQKAA</sequence>
<keyword evidence="9 14" id="KW-0472">Membrane</keyword>
<evidence type="ECO:0000256" key="11">
    <source>
        <dbReference type="ARBA" id="ARBA00038218"/>
    </source>
</evidence>
<evidence type="ECO:0000256" key="5">
    <source>
        <dbReference type="ARBA" id="ARBA00022597"/>
    </source>
</evidence>
<evidence type="ECO:0000313" key="16">
    <source>
        <dbReference type="Proteomes" id="UP000000417"/>
    </source>
</evidence>